<proteinExistence type="predicted"/>
<dbReference type="PANTHER" id="PTHR42080:SF3">
    <property type="entry name" value="SRR1-LIKE DOMAIN-CONTAINING PROTEIN"/>
    <property type="match status" value="1"/>
</dbReference>
<dbReference type="Pfam" id="PF07985">
    <property type="entry name" value="SRR1"/>
    <property type="match status" value="1"/>
</dbReference>
<protein>
    <recommendedName>
        <fullName evidence="1">SRR1-like domain-containing protein</fullName>
    </recommendedName>
</protein>
<organism evidence="2 3">
    <name type="scientific">Talaromyces marneffei (strain ATCC 18224 / CBS 334.59 / QM 7333)</name>
    <name type="common">Penicillium marneffei</name>
    <dbReference type="NCBI Taxonomy" id="441960"/>
    <lineage>
        <taxon>Eukaryota</taxon>
        <taxon>Fungi</taxon>
        <taxon>Dikarya</taxon>
        <taxon>Ascomycota</taxon>
        <taxon>Pezizomycotina</taxon>
        <taxon>Eurotiomycetes</taxon>
        <taxon>Eurotiomycetidae</taxon>
        <taxon>Eurotiales</taxon>
        <taxon>Trichocomaceae</taxon>
        <taxon>Talaromyces</taxon>
        <taxon>Talaromyces sect. Talaromyces</taxon>
    </lineage>
</organism>
<dbReference type="PANTHER" id="PTHR42080">
    <property type="entry name" value="SRR1 DOMAIN-CONTAINING PROTEIN"/>
    <property type="match status" value="1"/>
</dbReference>
<dbReference type="VEuPathDB" id="FungiDB:PMAA_096150"/>
<dbReference type="OrthoDB" id="4221696at2759"/>
<evidence type="ECO:0000313" key="3">
    <source>
        <dbReference type="Proteomes" id="UP000001294"/>
    </source>
</evidence>
<reference evidence="3" key="1">
    <citation type="journal article" date="2015" name="Genome Announc.">
        <title>Genome sequence of the AIDS-associated pathogen Penicillium marneffei (ATCC18224) and its near taxonomic relative Talaromyces stipitatus (ATCC10500).</title>
        <authorList>
            <person name="Nierman W.C."/>
            <person name="Fedorova-Abrams N.D."/>
            <person name="Andrianopoulos A."/>
        </authorList>
    </citation>
    <scope>NUCLEOTIDE SEQUENCE [LARGE SCALE GENOMIC DNA]</scope>
    <source>
        <strain evidence="3">ATCC 18224 / CBS 334.59 / QM 7333</strain>
    </source>
</reference>
<dbReference type="HOGENOM" id="CLU_032332_0_0_1"/>
<evidence type="ECO:0000259" key="1">
    <source>
        <dbReference type="Pfam" id="PF07985"/>
    </source>
</evidence>
<dbReference type="PhylomeDB" id="B6QI19"/>
<evidence type="ECO:0000313" key="2">
    <source>
        <dbReference type="EMBL" id="EEA23014.1"/>
    </source>
</evidence>
<accession>B6QI19</accession>
<feature type="domain" description="SRR1-like" evidence="1">
    <location>
        <begin position="227"/>
        <end position="351"/>
    </location>
</feature>
<sequence length="370" mass="42381">MTEQKERPGPTPTIMSTTIEVKGDDVIEEEEIQDVSSVEMEDHPSDMIIVLAERKRVGVPQRSSAPTIEERLAILQQVKSRIKTMIAEDIPLFTMEGIRDVHEQVQKCMAQGGKGDILVKGLDGIMVRFQLHIGQTYDWADYISVNPVIEYVPMQHLISEKWVKHRDPELAFCNLVIYHRVKLLEKERRVVAEARHAGKPKEEVGRDVDNCLHEWVSSEQCKQLQNLDVLRKDASQIKKIVAFACGSITHCDDRSKGRSCYQHGLIKTLREILTRARQEDVSLTREQRDEQIQCFIQDPAYTDIDREILQDDYGIATIIENPEGFLEVDDSTLVLSFSPNVPVRQIVVDIAKPAAMIWDRIWDEDKDVEV</sequence>
<gene>
    <name evidence="2" type="ORF">PMAA_096150</name>
</gene>
<keyword evidence="3" id="KW-1185">Reference proteome</keyword>
<dbReference type="Proteomes" id="UP000001294">
    <property type="component" value="Unassembled WGS sequence"/>
</dbReference>
<name>B6QI19_TALMQ</name>
<dbReference type="InterPro" id="IPR012942">
    <property type="entry name" value="SRR1-like"/>
</dbReference>
<dbReference type="EMBL" id="DS995902">
    <property type="protein sequence ID" value="EEA23014.1"/>
    <property type="molecule type" value="Genomic_DNA"/>
</dbReference>
<dbReference type="AlphaFoldDB" id="B6QI19"/>